<organism evidence="1 2">
    <name type="scientific">Polaromonas jejuensis</name>
    <dbReference type="NCBI Taxonomy" id="457502"/>
    <lineage>
        <taxon>Bacteria</taxon>
        <taxon>Pseudomonadati</taxon>
        <taxon>Pseudomonadota</taxon>
        <taxon>Betaproteobacteria</taxon>
        <taxon>Burkholderiales</taxon>
        <taxon>Comamonadaceae</taxon>
        <taxon>Polaromonas</taxon>
    </lineage>
</organism>
<dbReference type="InterPro" id="IPR008928">
    <property type="entry name" value="6-hairpin_glycosidase_sf"/>
</dbReference>
<protein>
    <submittedName>
        <fullName evidence="1">Aspartate-semialdehyde dehydrogenase</fullName>
    </submittedName>
</protein>
<proteinExistence type="predicted"/>
<evidence type="ECO:0000313" key="2">
    <source>
        <dbReference type="Proteomes" id="UP001596084"/>
    </source>
</evidence>
<gene>
    <name evidence="1" type="ORF">ACFPP7_04735</name>
</gene>
<dbReference type="SUPFAM" id="SSF48208">
    <property type="entry name" value="Six-hairpin glycosidases"/>
    <property type="match status" value="1"/>
</dbReference>
<sequence>MDRLIELNARLLGSIRAVEFAGYDPFDLLNSKFLQATPLYRNQWVRLAWLQLGKRSPINLRPLLHVPKMRNPKGVGLFISGLLQDYRRTRDVRYLQEARELADWLLIQRSNRQEWVHSCWGYHFDWQARAFYVPAGKPNIITTCYVARALYELGEITADQALIDVALDAARFIAVHLSTEADGRSFYAYIPGEKAFVHNASLWGAAWCAFAGKQLGDESMVAQALRVARQSVQEQAADGSWVYGPLHHHQFIDGFHTGYNLEALCMLRDATGTNEFDACIRLGYAYYVNTFFTEDGTAKYYNKALHPIDMHSFAQAVFTLLKVGGTTADLQLCDKVVRRAIDLLYLPGKGQFIYQKTRWLTNRINYTRWTQAWAYGSLAFYNRYRAEFDHDEN</sequence>
<keyword evidence="2" id="KW-1185">Reference proteome</keyword>
<comment type="caution">
    <text evidence="1">The sequence shown here is derived from an EMBL/GenBank/DDBJ whole genome shotgun (WGS) entry which is preliminary data.</text>
</comment>
<accession>A0ABW0Q7Z5</accession>
<dbReference type="Proteomes" id="UP001596084">
    <property type="component" value="Unassembled WGS sequence"/>
</dbReference>
<reference evidence="2" key="1">
    <citation type="journal article" date="2019" name="Int. J. Syst. Evol. Microbiol.">
        <title>The Global Catalogue of Microorganisms (GCM) 10K type strain sequencing project: providing services to taxonomists for standard genome sequencing and annotation.</title>
        <authorList>
            <consortium name="The Broad Institute Genomics Platform"/>
            <consortium name="The Broad Institute Genome Sequencing Center for Infectious Disease"/>
            <person name="Wu L."/>
            <person name="Ma J."/>
        </authorList>
    </citation>
    <scope>NUCLEOTIDE SEQUENCE [LARGE SCALE GENOMIC DNA]</scope>
    <source>
        <strain evidence="2">CGMCC 4.7277</strain>
    </source>
</reference>
<dbReference type="RefSeq" id="WP_157090416.1">
    <property type="nucleotide sequence ID" value="NZ_JBHSMX010000010.1"/>
</dbReference>
<dbReference type="EMBL" id="JBHSMX010000010">
    <property type="protein sequence ID" value="MFC5520222.1"/>
    <property type="molecule type" value="Genomic_DNA"/>
</dbReference>
<evidence type="ECO:0000313" key="1">
    <source>
        <dbReference type="EMBL" id="MFC5520222.1"/>
    </source>
</evidence>
<name>A0ABW0Q7Z5_9BURK</name>